<protein>
    <submittedName>
        <fullName evidence="1">Uncharacterized protein</fullName>
    </submittedName>
</protein>
<evidence type="ECO:0000313" key="1">
    <source>
        <dbReference type="EMBL" id="CAG2237125.1"/>
    </source>
</evidence>
<sequence length="170" mass="19877">MKGRKNSLLSRIRQKQPNVVDMGCICHLANLCCGAGVKELPLPIDDFIVDSYYHFQHSSKRMEEYKEYLSFCDVEPLKILKHVSTRWLSLHTCITRILHHWPALKSYFNSHQDVEKEGRVKRVAKHLNNPEMMLYFQFLEFILAPLNEFNTAFQANAAKIGFFMNKLPDC</sequence>
<gene>
    <name evidence="1" type="ORF">MEDL_49602</name>
</gene>
<dbReference type="AlphaFoldDB" id="A0A8S3TTW2"/>
<dbReference type="OrthoDB" id="6116262at2759"/>
<accession>A0A8S3TTW2</accession>
<evidence type="ECO:0000313" key="2">
    <source>
        <dbReference type="Proteomes" id="UP000683360"/>
    </source>
</evidence>
<keyword evidence="2" id="KW-1185">Reference proteome</keyword>
<proteinExistence type="predicted"/>
<comment type="caution">
    <text evidence="1">The sequence shown here is derived from an EMBL/GenBank/DDBJ whole genome shotgun (WGS) entry which is preliminary data.</text>
</comment>
<dbReference type="InterPro" id="IPR012337">
    <property type="entry name" value="RNaseH-like_sf"/>
</dbReference>
<dbReference type="SUPFAM" id="SSF53098">
    <property type="entry name" value="Ribonuclease H-like"/>
    <property type="match status" value="1"/>
</dbReference>
<dbReference type="EMBL" id="CAJPWZ010002376">
    <property type="protein sequence ID" value="CAG2237125.1"/>
    <property type="molecule type" value="Genomic_DNA"/>
</dbReference>
<name>A0A8S3TTW2_MYTED</name>
<reference evidence="1" key="1">
    <citation type="submission" date="2021-03" db="EMBL/GenBank/DDBJ databases">
        <authorList>
            <person name="Bekaert M."/>
        </authorList>
    </citation>
    <scope>NUCLEOTIDE SEQUENCE</scope>
</reference>
<organism evidence="1 2">
    <name type="scientific">Mytilus edulis</name>
    <name type="common">Blue mussel</name>
    <dbReference type="NCBI Taxonomy" id="6550"/>
    <lineage>
        <taxon>Eukaryota</taxon>
        <taxon>Metazoa</taxon>
        <taxon>Spiralia</taxon>
        <taxon>Lophotrochozoa</taxon>
        <taxon>Mollusca</taxon>
        <taxon>Bivalvia</taxon>
        <taxon>Autobranchia</taxon>
        <taxon>Pteriomorphia</taxon>
        <taxon>Mytilida</taxon>
        <taxon>Mytiloidea</taxon>
        <taxon>Mytilidae</taxon>
        <taxon>Mytilinae</taxon>
        <taxon>Mytilus</taxon>
    </lineage>
</organism>
<dbReference type="PANTHER" id="PTHR37162">
    <property type="entry name" value="HAT FAMILY DIMERISATION DOMAINCONTAINING PROTEIN-RELATED"/>
    <property type="match status" value="1"/>
</dbReference>
<dbReference type="PANTHER" id="PTHR37162:SF1">
    <property type="entry name" value="BED-TYPE DOMAIN-CONTAINING PROTEIN"/>
    <property type="match status" value="1"/>
</dbReference>
<dbReference type="Proteomes" id="UP000683360">
    <property type="component" value="Unassembled WGS sequence"/>
</dbReference>